<dbReference type="EMBL" id="FMVW01000008">
    <property type="protein sequence ID" value="SCZ43386.1"/>
    <property type="molecule type" value="Genomic_DNA"/>
</dbReference>
<proteinExistence type="predicted"/>
<name>A0A1G5P1E4_AFIMA</name>
<dbReference type="AlphaFoldDB" id="A0A1G5P1E4"/>
<dbReference type="Proteomes" id="UP000199347">
    <property type="component" value="Unassembled WGS sequence"/>
</dbReference>
<sequence length="41" mass="4912">MLNDIVLQRARLGYDRVDMHRYATLNCGMARLFKRVGHWFS</sequence>
<reference evidence="2" key="1">
    <citation type="submission" date="2016-10" db="EMBL/GenBank/DDBJ databases">
        <authorList>
            <person name="Varghese N."/>
            <person name="Submissions S."/>
        </authorList>
    </citation>
    <scope>NUCLEOTIDE SEQUENCE [LARGE SCALE GENOMIC DNA]</scope>
    <source>
        <strain evidence="2">DSM 2698</strain>
    </source>
</reference>
<keyword evidence="2" id="KW-1185">Reference proteome</keyword>
<gene>
    <name evidence="1" type="ORF">SAMN03080610_03042</name>
</gene>
<dbReference type="STRING" id="1120955.SAMN03080610_03042"/>
<evidence type="ECO:0000313" key="2">
    <source>
        <dbReference type="Proteomes" id="UP000199347"/>
    </source>
</evidence>
<organism evidence="1 2">
    <name type="scientific">Afifella marina DSM 2698</name>
    <dbReference type="NCBI Taxonomy" id="1120955"/>
    <lineage>
        <taxon>Bacteria</taxon>
        <taxon>Pseudomonadati</taxon>
        <taxon>Pseudomonadota</taxon>
        <taxon>Alphaproteobacteria</taxon>
        <taxon>Hyphomicrobiales</taxon>
        <taxon>Afifellaceae</taxon>
        <taxon>Afifella</taxon>
    </lineage>
</organism>
<accession>A0A1G5P1E4</accession>
<evidence type="ECO:0000313" key="1">
    <source>
        <dbReference type="EMBL" id="SCZ43386.1"/>
    </source>
</evidence>
<protein>
    <submittedName>
        <fullName evidence="1">Uncharacterized protein</fullName>
    </submittedName>
</protein>